<evidence type="ECO:0000256" key="2">
    <source>
        <dbReference type="SAM" id="Phobius"/>
    </source>
</evidence>
<comment type="caution">
    <text evidence="3">The sequence shown here is derived from an EMBL/GenBank/DDBJ whole genome shotgun (WGS) entry which is preliminary data.</text>
</comment>
<dbReference type="Proteomes" id="UP000282184">
    <property type="component" value="Unassembled WGS sequence"/>
</dbReference>
<protein>
    <submittedName>
        <fullName evidence="3">Uncharacterized protein</fullName>
    </submittedName>
</protein>
<accession>A0A431U5Z9</accession>
<keyword evidence="2" id="KW-1133">Transmembrane helix</keyword>
<proteinExistence type="predicted"/>
<evidence type="ECO:0000256" key="1">
    <source>
        <dbReference type="SAM" id="MobiDB-lite"/>
    </source>
</evidence>
<dbReference type="RefSeq" id="WP_126692355.1">
    <property type="nucleotide sequence ID" value="NZ_RXOF01000003.1"/>
</dbReference>
<sequence length="320" mass="35680">MRRVKYSHQRATEMYTQGHPPADVAQMLVEEGATPEEAPGLARHYFRNFLLYQMDEQRRRSQSAETQKLGGGLLLAAGVVASLLAYLLMDHVFLLFYGAILGGGHHAHSGPYGAERSRQHHQSAHRAAPPGHRRACPRPAMTSAEYWQKLPPFEYVTTYSFNRGSALQEQLRANEQLIEATKQELATARYMRQAALHRQLAELEQAGEYIALLTPAGSISPLACPIAQSNRHPGLVERLGAILTAPVKLHMVSGCRPIYRDALVFHDAAGRIVSVLNICFQCLYLQAVNGKFLEVDVATYEQLRQLLQSLGHPISDDYED</sequence>
<feature type="region of interest" description="Disordered" evidence="1">
    <location>
        <begin position="110"/>
        <end position="135"/>
    </location>
</feature>
<gene>
    <name evidence="3" type="ORF">EJV47_06575</name>
</gene>
<dbReference type="EMBL" id="RXOF01000003">
    <property type="protein sequence ID" value="RTQ51463.1"/>
    <property type="molecule type" value="Genomic_DNA"/>
</dbReference>
<dbReference type="AlphaFoldDB" id="A0A431U5Z9"/>
<keyword evidence="2" id="KW-0812">Transmembrane</keyword>
<dbReference type="OrthoDB" id="1376341at2"/>
<keyword evidence="4" id="KW-1185">Reference proteome</keyword>
<evidence type="ECO:0000313" key="4">
    <source>
        <dbReference type="Proteomes" id="UP000282184"/>
    </source>
</evidence>
<reference evidence="3 4" key="1">
    <citation type="submission" date="2018-12" db="EMBL/GenBank/DDBJ databases">
        <title>Hymenobacter gummosus sp. nov., isolated from a spring.</title>
        <authorList>
            <person name="Nie L."/>
        </authorList>
    </citation>
    <scope>NUCLEOTIDE SEQUENCE [LARGE SCALE GENOMIC DNA]</scope>
    <source>
        <strain evidence="3 4">KCTC 52166</strain>
    </source>
</reference>
<name>A0A431U5Z9_9BACT</name>
<evidence type="ECO:0000313" key="3">
    <source>
        <dbReference type="EMBL" id="RTQ51463.1"/>
    </source>
</evidence>
<organism evidence="3 4">
    <name type="scientific">Hymenobacter gummosus</name>
    <dbReference type="NCBI Taxonomy" id="1776032"/>
    <lineage>
        <taxon>Bacteria</taxon>
        <taxon>Pseudomonadati</taxon>
        <taxon>Bacteroidota</taxon>
        <taxon>Cytophagia</taxon>
        <taxon>Cytophagales</taxon>
        <taxon>Hymenobacteraceae</taxon>
        <taxon>Hymenobacter</taxon>
    </lineage>
</organism>
<feature type="transmembrane region" description="Helical" evidence="2">
    <location>
        <begin position="69"/>
        <end position="89"/>
    </location>
</feature>
<keyword evidence="2" id="KW-0472">Membrane</keyword>